<dbReference type="CDD" id="cd00160">
    <property type="entry name" value="RhoGEF"/>
    <property type="match status" value="1"/>
</dbReference>
<dbReference type="InterPro" id="IPR041675">
    <property type="entry name" value="PH_5"/>
</dbReference>
<dbReference type="Gene3D" id="1.10.10.10">
    <property type="entry name" value="Winged helix-like DNA-binding domain superfamily/Winged helix DNA-binding domain"/>
    <property type="match status" value="1"/>
</dbReference>
<gene>
    <name evidence="4" type="ORF">J3Q64DRAFT_1667344</name>
</gene>
<evidence type="ECO:0000313" key="4">
    <source>
        <dbReference type="EMBL" id="KAL0074984.1"/>
    </source>
</evidence>
<dbReference type="Pfam" id="PF00610">
    <property type="entry name" value="DEP"/>
    <property type="match status" value="1"/>
</dbReference>
<dbReference type="InterPro" id="IPR052233">
    <property type="entry name" value="Rho-type_GEFs"/>
</dbReference>
<dbReference type="InterPro" id="IPR036388">
    <property type="entry name" value="WH-like_DNA-bd_sf"/>
</dbReference>
<name>A0ABR3AJE2_PHYBL</name>
<feature type="region of interest" description="Disordered" evidence="2">
    <location>
        <begin position="1"/>
        <end position="22"/>
    </location>
</feature>
<evidence type="ECO:0000313" key="5">
    <source>
        <dbReference type="Proteomes" id="UP001448207"/>
    </source>
</evidence>
<feature type="region of interest" description="Disordered" evidence="2">
    <location>
        <begin position="573"/>
        <end position="599"/>
    </location>
</feature>
<dbReference type="PROSITE" id="PS50010">
    <property type="entry name" value="DH_2"/>
    <property type="match status" value="1"/>
</dbReference>
<reference evidence="4 5" key="1">
    <citation type="submission" date="2024-04" db="EMBL/GenBank/DDBJ databases">
        <title>Symmetric and asymmetric DNA N6-adenine methylation regulates different biological responses in Mucorales.</title>
        <authorList>
            <consortium name="Lawrence Berkeley National Laboratory"/>
            <person name="Lax C."/>
            <person name="Mondo S.J."/>
            <person name="Osorio-Concepcion M."/>
            <person name="Muszewska A."/>
            <person name="Corrochano-Luque M."/>
            <person name="Gutierrez G."/>
            <person name="Riley R."/>
            <person name="Lipzen A."/>
            <person name="Guo J."/>
            <person name="Hundley H."/>
            <person name="Amirebrahimi M."/>
            <person name="Ng V."/>
            <person name="Lorenzo-Gutierrez D."/>
            <person name="Binder U."/>
            <person name="Yang J."/>
            <person name="Song Y."/>
            <person name="Canovas D."/>
            <person name="Navarro E."/>
            <person name="Freitag M."/>
            <person name="Gabaldon T."/>
            <person name="Grigoriev I.V."/>
            <person name="Corrochano L.M."/>
            <person name="Nicolas F.E."/>
            <person name="Garre V."/>
        </authorList>
    </citation>
    <scope>NUCLEOTIDE SEQUENCE [LARGE SCALE GENOMIC DNA]</scope>
    <source>
        <strain evidence="4 5">L51</strain>
    </source>
</reference>
<evidence type="ECO:0000256" key="1">
    <source>
        <dbReference type="ARBA" id="ARBA00022553"/>
    </source>
</evidence>
<evidence type="ECO:0000256" key="2">
    <source>
        <dbReference type="SAM" id="MobiDB-lite"/>
    </source>
</evidence>
<accession>A0ABR3AJE2</accession>
<protein>
    <submittedName>
        <fullName evidence="4">Dbl homology domain-containing protein</fullName>
    </submittedName>
</protein>
<dbReference type="SUPFAM" id="SSF50729">
    <property type="entry name" value="PH domain-like"/>
    <property type="match status" value="1"/>
</dbReference>
<evidence type="ECO:0000259" key="3">
    <source>
        <dbReference type="PROSITE" id="PS50010"/>
    </source>
</evidence>
<comment type="caution">
    <text evidence="4">The sequence shown here is derived from an EMBL/GenBank/DDBJ whole genome shotgun (WGS) entry which is preliminary data.</text>
</comment>
<feature type="compositionally biased region" description="Low complexity" evidence="2">
    <location>
        <begin position="531"/>
        <end position="555"/>
    </location>
</feature>
<dbReference type="InterPro" id="IPR011993">
    <property type="entry name" value="PH-like_dom_sf"/>
</dbReference>
<dbReference type="Pfam" id="PF15405">
    <property type="entry name" value="PH_5"/>
    <property type="match status" value="1"/>
</dbReference>
<keyword evidence="1" id="KW-0597">Phosphoprotein</keyword>
<dbReference type="Gene3D" id="1.20.900.10">
    <property type="entry name" value="Dbl homology (DH) domain"/>
    <property type="match status" value="1"/>
</dbReference>
<proteinExistence type="predicted"/>
<keyword evidence="5" id="KW-1185">Reference proteome</keyword>
<dbReference type="PANTHER" id="PTHR46572">
    <property type="entry name" value="RHO1 GDP-GTP EXCHANGE PROTEIN 1-RELATED"/>
    <property type="match status" value="1"/>
</dbReference>
<dbReference type="InterPro" id="IPR000219">
    <property type="entry name" value="DH_dom"/>
</dbReference>
<organism evidence="4 5">
    <name type="scientific">Phycomyces blakesleeanus</name>
    <dbReference type="NCBI Taxonomy" id="4837"/>
    <lineage>
        <taxon>Eukaryota</taxon>
        <taxon>Fungi</taxon>
        <taxon>Fungi incertae sedis</taxon>
        <taxon>Mucoromycota</taxon>
        <taxon>Mucoromycotina</taxon>
        <taxon>Mucoromycetes</taxon>
        <taxon>Mucorales</taxon>
        <taxon>Phycomycetaceae</taxon>
        <taxon>Phycomyces</taxon>
    </lineage>
</organism>
<dbReference type="InterPro" id="IPR035899">
    <property type="entry name" value="DBL_dom_sf"/>
</dbReference>
<dbReference type="Proteomes" id="UP001448207">
    <property type="component" value="Unassembled WGS sequence"/>
</dbReference>
<dbReference type="InterPro" id="IPR036390">
    <property type="entry name" value="WH_DNA-bd_sf"/>
</dbReference>
<dbReference type="SUPFAM" id="SSF48065">
    <property type="entry name" value="DBL homology domain (DH-domain)"/>
    <property type="match status" value="1"/>
</dbReference>
<feature type="region of interest" description="Disordered" evidence="2">
    <location>
        <begin position="530"/>
        <end position="555"/>
    </location>
</feature>
<sequence length="651" mass="74773">MLSFVSTEKPAQSSNSTKQPCLSTVYYPPKRPQIQPKQSYTDDRVYPALLSHIAREIYRRLQTGTLVKNGIVYHDVFSGKEATDCMAVILNHKNRNLALLVGRALDSQGFINEVNYEHRLRDSPGALYRFRSHHGLPVEMIDEEQRIKTKDDVLMDTKRVNGIFTVLTECYSPTCTRGSPCYSYSCPRTTRKKPSLRRSRSNSLTRESTNRLWRHSISKHILESISAEERKRQECIYELIYTEKDFVKDLKYIKNCWITPLLTSDIIPAERRERFVQQVFWNLPDIEQVNSLLCESLLNRQRKNPVIHRIGDLMLHHVSFFAPFVGYGAHQVIGKFSFELEKKRNPRFVQFVEKTERLPASRRLELNGYLTKPTARLGRYNLFFREIMKCTDKTNEDVVQLPKVMEIIRGYLSQMNKEIGETENRFNLQQMEARLSYKSATDIADLQLLEPERRLIMKGRMKRKNNSTSDASDIQVFLLDHYLVFAKIKYHDHLEFYKVFRKPIPLTSLSYHVPQETRARTSTYRLSYSKSSPTTALSTSTSTATTTALSTTNTNTTPSTTITAATTAANASTPNTAYPSSKFTSASSTTARPPVANNDSKAKCHPIAFIDLRNGTPITLYTSTDSTRSIWLEKLDEHKYGKSIVLTDQDT</sequence>
<dbReference type="EMBL" id="JBCLYO010000038">
    <property type="protein sequence ID" value="KAL0074984.1"/>
    <property type="molecule type" value="Genomic_DNA"/>
</dbReference>
<dbReference type="SMART" id="SM00325">
    <property type="entry name" value="RhoGEF"/>
    <property type="match status" value="1"/>
</dbReference>
<dbReference type="SUPFAM" id="SSF46785">
    <property type="entry name" value="Winged helix' DNA-binding domain"/>
    <property type="match status" value="1"/>
</dbReference>
<dbReference type="Gene3D" id="2.30.29.30">
    <property type="entry name" value="Pleckstrin-homology domain (PH domain)/Phosphotyrosine-binding domain (PTB)"/>
    <property type="match status" value="1"/>
</dbReference>
<dbReference type="PANTHER" id="PTHR46572:SF2">
    <property type="entry name" value="RHO1 GDP-GTP EXCHANGE PROTEIN 1-RELATED"/>
    <property type="match status" value="1"/>
</dbReference>
<feature type="domain" description="DH" evidence="3">
    <location>
        <begin position="231"/>
        <end position="418"/>
    </location>
</feature>
<dbReference type="Pfam" id="PF00621">
    <property type="entry name" value="RhoGEF"/>
    <property type="match status" value="1"/>
</dbReference>
<dbReference type="InterPro" id="IPR000591">
    <property type="entry name" value="DEP_dom"/>
</dbReference>
<dbReference type="SMART" id="SM00049">
    <property type="entry name" value="DEP"/>
    <property type="match status" value="1"/>
</dbReference>